<evidence type="ECO:0000256" key="6">
    <source>
        <dbReference type="SAM" id="MobiDB-lite"/>
    </source>
</evidence>
<keyword evidence="5" id="KW-0804">Transcription</keyword>
<evidence type="ECO:0000259" key="8">
    <source>
        <dbReference type="Pfam" id="PF08281"/>
    </source>
</evidence>
<dbReference type="Pfam" id="PF08281">
    <property type="entry name" value="Sigma70_r4_2"/>
    <property type="match status" value="1"/>
</dbReference>
<feature type="domain" description="RNA polymerase sigma-70 region 2" evidence="7">
    <location>
        <begin position="30"/>
        <end position="93"/>
    </location>
</feature>
<comment type="similarity">
    <text evidence="1">Belongs to the sigma-70 factor family. ECF subfamily.</text>
</comment>
<dbReference type="SUPFAM" id="SSF88659">
    <property type="entry name" value="Sigma3 and sigma4 domains of RNA polymerase sigma factors"/>
    <property type="match status" value="1"/>
</dbReference>
<evidence type="ECO:0000256" key="4">
    <source>
        <dbReference type="ARBA" id="ARBA00023125"/>
    </source>
</evidence>
<protein>
    <submittedName>
        <fullName evidence="9">RNA polymerase sigma factor (Sigma-70 family)</fullName>
    </submittedName>
</protein>
<feature type="domain" description="RNA polymerase sigma factor 70 region 4 type 2" evidence="8">
    <location>
        <begin position="119"/>
        <end position="169"/>
    </location>
</feature>
<dbReference type="SUPFAM" id="SSF88946">
    <property type="entry name" value="Sigma2 domain of RNA polymerase sigma factors"/>
    <property type="match status" value="1"/>
</dbReference>
<dbReference type="InterPro" id="IPR013325">
    <property type="entry name" value="RNA_pol_sigma_r2"/>
</dbReference>
<comment type="caution">
    <text evidence="9">The sequence shown here is derived from an EMBL/GenBank/DDBJ whole genome shotgun (WGS) entry which is preliminary data.</text>
</comment>
<accession>A0ABT9QT47</accession>
<dbReference type="NCBIfam" id="TIGR02937">
    <property type="entry name" value="sigma70-ECF"/>
    <property type="match status" value="1"/>
</dbReference>
<reference evidence="9 10" key="1">
    <citation type="submission" date="2023-07" db="EMBL/GenBank/DDBJ databases">
        <title>Sequencing the genomes of 1000 actinobacteria strains.</title>
        <authorList>
            <person name="Klenk H.-P."/>
        </authorList>
    </citation>
    <scope>NUCLEOTIDE SEQUENCE [LARGE SCALE GENOMIC DNA]</scope>
    <source>
        <strain evidence="9 10">DSM 46740</strain>
    </source>
</reference>
<keyword evidence="2" id="KW-0805">Transcription regulation</keyword>
<dbReference type="Gene3D" id="1.10.10.10">
    <property type="entry name" value="Winged helix-like DNA-binding domain superfamily/Winged helix DNA-binding domain"/>
    <property type="match status" value="1"/>
</dbReference>
<feature type="compositionally biased region" description="Basic residues" evidence="6">
    <location>
        <begin position="285"/>
        <end position="298"/>
    </location>
</feature>
<dbReference type="EMBL" id="JAUSQU010000001">
    <property type="protein sequence ID" value="MDP9849925.1"/>
    <property type="molecule type" value="Genomic_DNA"/>
</dbReference>
<dbReference type="PANTHER" id="PTHR43133:SF8">
    <property type="entry name" value="RNA POLYMERASE SIGMA FACTOR HI_1459-RELATED"/>
    <property type="match status" value="1"/>
</dbReference>
<dbReference type="InterPro" id="IPR013249">
    <property type="entry name" value="RNA_pol_sigma70_r4_t2"/>
</dbReference>
<evidence type="ECO:0000256" key="5">
    <source>
        <dbReference type="ARBA" id="ARBA00023163"/>
    </source>
</evidence>
<evidence type="ECO:0000313" key="9">
    <source>
        <dbReference type="EMBL" id="MDP9849925.1"/>
    </source>
</evidence>
<dbReference type="PANTHER" id="PTHR43133">
    <property type="entry name" value="RNA POLYMERASE ECF-TYPE SIGMA FACTO"/>
    <property type="match status" value="1"/>
</dbReference>
<gene>
    <name evidence="9" type="ORF">J2853_009136</name>
</gene>
<dbReference type="InterPro" id="IPR013324">
    <property type="entry name" value="RNA_pol_sigma_r3/r4-like"/>
</dbReference>
<dbReference type="Pfam" id="PF04542">
    <property type="entry name" value="Sigma70_r2"/>
    <property type="match status" value="1"/>
</dbReference>
<dbReference type="InterPro" id="IPR007627">
    <property type="entry name" value="RNA_pol_sigma70_r2"/>
</dbReference>
<evidence type="ECO:0000256" key="3">
    <source>
        <dbReference type="ARBA" id="ARBA00023082"/>
    </source>
</evidence>
<evidence type="ECO:0000256" key="1">
    <source>
        <dbReference type="ARBA" id="ARBA00010641"/>
    </source>
</evidence>
<keyword evidence="3" id="KW-0731">Sigma factor</keyword>
<feature type="compositionally biased region" description="Pro residues" evidence="6">
    <location>
        <begin position="537"/>
        <end position="549"/>
    </location>
</feature>
<keyword evidence="10" id="KW-1185">Reference proteome</keyword>
<evidence type="ECO:0000259" key="7">
    <source>
        <dbReference type="Pfam" id="PF04542"/>
    </source>
</evidence>
<dbReference type="Proteomes" id="UP001225356">
    <property type="component" value="Unassembled WGS sequence"/>
</dbReference>
<evidence type="ECO:0000313" key="10">
    <source>
        <dbReference type="Proteomes" id="UP001225356"/>
    </source>
</evidence>
<proteinExistence type="inferred from homology"/>
<dbReference type="InterPro" id="IPR014284">
    <property type="entry name" value="RNA_pol_sigma-70_dom"/>
</dbReference>
<dbReference type="InterPro" id="IPR036388">
    <property type="entry name" value="WH-like_DNA-bd_sf"/>
</dbReference>
<evidence type="ECO:0000256" key="2">
    <source>
        <dbReference type="ARBA" id="ARBA00023015"/>
    </source>
</evidence>
<sequence length="561" mass="59720">MPGWPAVGRTDDQQLVETLRRADDTAPASLYDSYAERLNDYALSLLGDRDAAADAVHDALVTAHGSVDRLREPGRLRPWLYALARFQCAARTRGSQSSLPAPAQEDHDDPEERELAALVHESLTELGRQEREVLELSLRHDLSPGEAGSVLGLSSRQATARLARARDHLENAAAAVVLAKVGRAHCPDLSAMVDSWEGPLTPILRRRLSGHIGRCEVCIERRDRHVSAGRLLDMVPAAFPPLSLRSRVIETCVNPELEEFRASVVEAGGRFDRTGFPVAAESRAKGRGWTRRKGTGAKRARDEGSHRIAAAEPRRTAPLPVQRRRQRRKGPVVLAAACVLAATGAMVVVNGQDLTAGPSVNLRITPEPEPAMEILEPELDPGSPEPLPEDSPSEAPEPTLASRKAAVPTPLPSTARPTAGRRQVPQRSPSGRKPASRPAAAQLTVSCPSSIGEGAGRIQLAARNAAVSWSATTSGGLNVHPRRGQLKAGTKILIWVTAADPGESGAGRVAFKSAGGNALCAISWESPEPEVPDPPRDTTPPPAPTPTPSLSPESSSEAETG</sequence>
<organism evidence="9 10">
    <name type="scientific">Streptosporangium lutulentum</name>
    <dbReference type="NCBI Taxonomy" id="1461250"/>
    <lineage>
        <taxon>Bacteria</taxon>
        <taxon>Bacillati</taxon>
        <taxon>Actinomycetota</taxon>
        <taxon>Actinomycetes</taxon>
        <taxon>Streptosporangiales</taxon>
        <taxon>Streptosporangiaceae</taxon>
        <taxon>Streptosporangium</taxon>
    </lineage>
</organism>
<feature type="compositionally biased region" description="Low complexity" evidence="6">
    <location>
        <begin position="550"/>
        <end position="561"/>
    </location>
</feature>
<feature type="region of interest" description="Disordered" evidence="6">
    <location>
        <begin position="374"/>
        <end position="445"/>
    </location>
</feature>
<dbReference type="RefSeq" id="WP_307568037.1">
    <property type="nucleotide sequence ID" value="NZ_JAUSQU010000001.1"/>
</dbReference>
<dbReference type="InterPro" id="IPR039425">
    <property type="entry name" value="RNA_pol_sigma-70-like"/>
</dbReference>
<feature type="region of interest" description="Disordered" evidence="6">
    <location>
        <begin position="282"/>
        <end position="328"/>
    </location>
</feature>
<name>A0ABT9QT47_9ACTN</name>
<feature type="region of interest" description="Disordered" evidence="6">
    <location>
        <begin position="521"/>
        <end position="561"/>
    </location>
</feature>
<dbReference type="Gene3D" id="1.10.1740.10">
    <property type="match status" value="1"/>
</dbReference>
<keyword evidence="4" id="KW-0238">DNA-binding</keyword>